<dbReference type="InterPro" id="IPR052032">
    <property type="entry name" value="ATP-dep_AA_Ligase"/>
</dbReference>
<name>A0A1M6R794_XYLRU</name>
<dbReference type="AlphaFoldDB" id="A0A1M6R794"/>
<proteinExistence type="predicted"/>
<dbReference type="EMBL" id="FRBD01000001">
    <property type="protein sequence ID" value="SHK28208.1"/>
    <property type="molecule type" value="Genomic_DNA"/>
</dbReference>
<dbReference type="Pfam" id="PF13535">
    <property type="entry name" value="ATP-grasp_4"/>
    <property type="match status" value="1"/>
</dbReference>
<organism evidence="6 7">
    <name type="scientific">Xylanibacter ruminicola</name>
    <name type="common">Prevotella ruminicola</name>
    <dbReference type="NCBI Taxonomy" id="839"/>
    <lineage>
        <taxon>Bacteria</taxon>
        <taxon>Pseudomonadati</taxon>
        <taxon>Bacteroidota</taxon>
        <taxon>Bacteroidia</taxon>
        <taxon>Bacteroidales</taxon>
        <taxon>Prevotellaceae</taxon>
        <taxon>Xylanibacter</taxon>
    </lineage>
</organism>
<evidence type="ECO:0000256" key="1">
    <source>
        <dbReference type="ARBA" id="ARBA00022598"/>
    </source>
</evidence>
<evidence type="ECO:0000313" key="6">
    <source>
        <dbReference type="EMBL" id="SHK28208.1"/>
    </source>
</evidence>
<feature type="domain" description="ATP-grasp" evidence="5">
    <location>
        <begin position="108"/>
        <end position="305"/>
    </location>
</feature>
<dbReference type="InterPro" id="IPR013815">
    <property type="entry name" value="ATP_grasp_subdomain_1"/>
</dbReference>
<dbReference type="PANTHER" id="PTHR43585">
    <property type="entry name" value="FUMIPYRROLE BIOSYNTHESIS PROTEIN C"/>
    <property type="match status" value="1"/>
</dbReference>
<evidence type="ECO:0000313" key="7">
    <source>
        <dbReference type="Proteomes" id="UP000184130"/>
    </source>
</evidence>
<dbReference type="GO" id="GO:0046872">
    <property type="term" value="F:metal ion binding"/>
    <property type="evidence" value="ECO:0007669"/>
    <property type="project" value="InterPro"/>
</dbReference>
<dbReference type="InterPro" id="IPR040570">
    <property type="entry name" value="LAL_C2"/>
</dbReference>
<accession>A0A1M6R794</accession>
<dbReference type="GO" id="GO:0005524">
    <property type="term" value="F:ATP binding"/>
    <property type="evidence" value="ECO:0007669"/>
    <property type="project" value="UniProtKB-UniRule"/>
</dbReference>
<dbReference type="Gene3D" id="3.40.50.20">
    <property type="match status" value="1"/>
</dbReference>
<dbReference type="Gene3D" id="3.30.470.20">
    <property type="entry name" value="ATP-grasp fold, B domain"/>
    <property type="match status" value="1"/>
</dbReference>
<dbReference type="SUPFAM" id="SSF56059">
    <property type="entry name" value="Glutathione synthetase ATP-binding domain-like"/>
    <property type="match status" value="1"/>
</dbReference>
<reference evidence="6 7" key="1">
    <citation type="submission" date="2016-11" db="EMBL/GenBank/DDBJ databases">
        <authorList>
            <person name="Jaros S."/>
            <person name="Januszkiewicz K."/>
            <person name="Wedrychowicz H."/>
        </authorList>
    </citation>
    <scope>NUCLEOTIDE SEQUENCE [LARGE SCALE GENOMIC DNA]</scope>
    <source>
        <strain evidence="6 7">KHT3</strain>
    </source>
</reference>
<gene>
    <name evidence="6" type="ORF">SAMN05216463_101113</name>
</gene>
<dbReference type="SUPFAM" id="SSF52440">
    <property type="entry name" value="PreATP-grasp domain"/>
    <property type="match status" value="1"/>
</dbReference>
<evidence type="ECO:0000256" key="3">
    <source>
        <dbReference type="ARBA" id="ARBA00022840"/>
    </source>
</evidence>
<dbReference type="InterPro" id="IPR016185">
    <property type="entry name" value="PreATP-grasp_dom_sf"/>
</dbReference>
<keyword evidence="2 4" id="KW-0547">Nucleotide-binding</keyword>
<dbReference type="RefSeq" id="WP_073203695.1">
    <property type="nucleotide sequence ID" value="NZ_FRBD01000001.1"/>
</dbReference>
<dbReference type="Gene3D" id="3.30.1490.20">
    <property type="entry name" value="ATP-grasp fold, A domain"/>
    <property type="match status" value="1"/>
</dbReference>
<dbReference type="PROSITE" id="PS50975">
    <property type="entry name" value="ATP_GRASP"/>
    <property type="match status" value="1"/>
</dbReference>
<evidence type="ECO:0000256" key="2">
    <source>
        <dbReference type="ARBA" id="ARBA00022741"/>
    </source>
</evidence>
<keyword evidence="3 4" id="KW-0067">ATP-binding</keyword>
<dbReference type="PANTHER" id="PTHR43585:SF2">
    <property type="entry name" value="ATP-GRASP ENZYME FSQD"/>
    <property type="match status" value="1"/>
</dbReference>
<evidence type="ECO:0000256" key="4">
    <source>
        <dbReference type="PROSITE-ProRule" id="PRU00409"/>
    </source>
</evidence>
<dbReference type="OrthoDB" id="9803907at2"/>
<dbReference type="Proteomes" id="UP000184130">
    <property type="component" value="Unassembled WGS sequence"/>
</dbReference>
<dbReference type="Pfam" id="PF18603">
    <property type="entry name" value="LAL_C2"/>
    <property type="match status" value="1"/>
</dbReference>
<dbReference type="GO" id="GO:0016874">
    <property type="term" value="F:ligase activity"/>
    <property type="evidence" value="ECO:0007669"/>
    <property type="project" value="UniProtKB-KW"/>
</dbReference>
<protein>
    <submittedName>
        <fullName evidence="6">Biotin carboxylase</fullName>
    </submittedName>
</protein>
<sequence>MKKLMVLAAGLLQIPVIKKAREMGYYVIAVDDDPNAPGMAFADKAIDPGGLMNEEKLVAIAKEEQIDGVIHPCSEVAMNVMGRINDELHLCGISKEIAIRATNKYLMREAFEAYGAPSPKSILTKDEEDAWNTFCNEFDTNAILKPSRNSGSRGIAKVEKGISKEAFVSLYQRALNESRDHQVLIEQFIEGPEFSVEVIVWKGEPHVLAVTDKKTTEAPYFVELGHNQPSVYPIEIQEKLKAGAIAGCKALGLTYCAAHCELKVQNGEAYLMEIGARMGGDFISTELTHLSSGIDMVAATINVVLGVEPNLNPVEEKHGVCIRYFTPKPGRLISFTGFEPFSDPHIYQMELYHRPGDIIPEVKSSLDRSGHVIVIAPTAQEAICKADKIIEEVKFVTK</sequence>
<evidence type="ECO:0000259" key="5">
    <source>
        <dbReference type="PROSITE" id="PS50975"/>
    </source>
</evidence>
<dbReference type="InterPro" id="IPR011761">
    <property type="entry name" value="ATP-grasp"/>
</dbReference>
<keyword evidence="1" id="KW-0436">Ligase</keyword>